<dbReference type="SUPFAM" id="SSF101898">
    <property type="entry name" value="NHL repeat"/>
    <property type="match status" value="1"/>
</dbReference>
<dbReference type="RefSeq" id="WP_324182361.1">
    <property type="nucleotide sequence ID" value="NZ_BAABAW010000005.1"/>
</dbReference>
<comment type="caution">
    <text evidence="1">The sequence shown here is derived from an EMBL/GenBank/DDBJ whole genome shotgun (WGS) entry which is preliminary data.</text>
</comment>
<evidence type="ECO:0000313" key="2">
    <source>
        <dbReference type="Proteomes" id="UP001327027"/>
    </source>
</evidence>
<evidence type="ECO:0000313" key="1">
    <source>
        <dbReference type="EMBL" id="MEB3348338.1"/>
    </source>
</evidence>
<gene>
    <name evidence="1" type="ORF">U6A24_22870</name>
</gene>
<reference evidence="1 2" key="1">
    <citation type="journal article" date="2013" name="Int. J. Syst. Evol. Microbiol.">
        <title>Aquimarina gracilis sp. nov., isolated from the gut microflora of a mussel, Mytilus coruscus, and emended description of Aquimarina spongiae.</title>
        <authorList>
            <person name="Park S.C."/>
            <person name="Choe H.N."/>
            <person name="Baik K.S."/>
            <person name="Seong C.N."/>
        </authorList>
    </citation>
    <scope>NUCLEOTIDE SEQUENCE [LARGE SCALE GENOMIC DNA]</scope>
    <source>
        <strain evidence="1 2">PSC32</strain>
    </source>
</reference>
<dbReference type="PROSITE" id="PS51257">
    <property type="entry name" value="PROKAR_LIPOPROTEIN"/>
    <property type="match status" value="1"/>
</dbReference>
<name>A0ABU6A2E6_9FLAO</name>
<dbReference type="EMBL" id="JAYKLX010000014">
    <property type="protein sequence ID" value="MEB3348338.1"/>
    <property type="molecule type" value="Genomic_DNA"/>
</dbReference>
<organism evidence="1 2">
    <name type="scientific">Aquimarina gracilis</name>
    <dbReference type="NCBI Taxonomy" id="874422"/>
    <lineage>
        <taxon>Bacteria</taxon>
        <taxon>Pseudomonadati</taxon>
        <taxon>Bacteroidota</taxon>
        <taxon>Flavobacteriia</taxon>
        <taxon>Flavobacteriales</taxon>
        <taxon>Flavobacteriaceae</taxon>
        <taxon>Aquimarina</taxon>
    </lineage>
</organism>
<protein>
    <submittedName>
        <fullName evidence="1">Uncharacterized protein</fullName>
    </submittedName>
</protein>
<accession>A0ABU6A2E6</accession>
<proteinExistence type="predicted"/>
<sequence length="295" mass="33539">MPGIKEINISKLSYFILLITLSVSCQKNENLNLIKISSLPNAIHEISGIVMLSDNKLYAINDSGNAPILFRLNQKGEILSEINVPNAKNKDWEDLAYDLEDNIYIGDFGNNNNDRKDLKIYKVSGILSDTIVVSKIKFAFEDQKKFPPKKKNFNFDVEAFIHFNGNLYLFTKNRAKESIKTTKIYKIPATPGKHIAKLIGRYETCKDPSDCLVTGASINKSQNKIALLTHNKIFLFHKFKGDHILEGDVTKIKLGHTSQKESICFKNDSTFFIADEKTRHKKAKLYEFKLPPIAH</sequence>
<dbReference type="Proteomes" id="UP001327027">
    <property type="component" value="Unassembled WGS sequence"/>
</dbReference>
<keyword evidence="2" id="KW-1185">Reference proteome</keyword>